<evidence type="ECO:0000256" key="21">
    <source>
        <dbReference type="ARBA" id="ARBA00023154"/>
    </source>
</evidence>
<comment type="caution">
    <text evidence="29">The sequence shown here is derived from an EMBL/GenBank/DDBJ whole genome shotgun (WGS) entry which is preliminary data.</text>
</comment>
<comment type="catalytic activity">
    <reaction evidence="25">
        <text>L-aspartate + ATP = 4-phospho-L-aspartate + ADP</text>
        <dbReference type="Rhea" id="RHEA:23776"/>
        <dbReference type="ChEBI" id="CHEBI:29991"/>
        <dbReference type="ChEBI" id="CHEBI:30616"/>
        <dbReference type="ChEBI" id="CHEBI:57535"/>
        <dbReference type="ChEBI" id="CHEBI:456216"/>
        <dbReference type="EC" id="2.7.2.4"/>
    </reaction>
    <physiologicalReaction direction="left-to-right" evidence="25">
        <dbReference type="Rhea" id="RHEA:23777"/>
    </physiologicalReaction>
</comment>
<comment type="pathway">
    <text evidence="6">Amino-acid biosynthesis; L-threonine biosynthesis; L-threonine from L-aspartate: step 1/5.</text>
</comment>
<dbReference type="InterPro" id="IPR005106">
    <property type="entry name" value="Asp/hSer_DH_NAD-bd"/>
</dbReference>
<dbReference type="Pfam" id="PF22468">
    <property type="entry name" value="ACT_9"/>
    <property type="match status" value="2"/>
</dbReference>
<keyword evidence="22" id="KW-0486">Methionine biosynthesis</keyword>
<dbReference type="GO" id="GO:0050661">
    <property type="term" value="F:NADP binding"/>
    <property type="evidence" value="ECO:0007669"/>
    <property type="project" value="InterPro"/>
</dbReference>
<evidence type="ECO:0000256" key="9">
    <source>
        <dbReference type="ARBA" id="ARBA00011881"/>
    </source>
</evidence>
<dbReference type="RefSeq" id="WP_338235540.1">
    <property type="nucleotide sequence ID" value="NZ_BQKE01000001.1"/>
</dbReference>
<evidence type="ECO:0000256" key="3">
    <source>
        <dbReference type="ARBA" id="ARBA00004986"/>
    </source>
</evidence>
<dbReference type="GO" id="GO:0009090">
    <property type="term" value="P:homoserine biosynthetic process"/>
    <property type="evidence" value="ECO:0007669"/>
    <property type="project" value="UniProtKB-ARBA"/>
</dbReference>
<dbReference type="PROSITE" id="PS00324">
    <property type="entry name" value="ASPARTOKINASE"/>
    <property type="match status" value="1"/>
</dbReference>
<evidence type="ECO:0000256" key="8">
    <source>
        <dbReference type="ARBA" id="ARBA00010046"/>
    </source>
</evidence>
<keyword evidence="10" id="KW-0028">Amino-acid biosynthesis</keyword>
<dbReference type="EMBL" id="BQKE01000001">
    <property type="protein sequence ID" value="GJM59489.1"/>
    <property type="molecule type" value="Genomic_DNA"/>
</dbReference>
<keyword evidence="19" id="KW-0520">NAD</keyword>
<accession>A0AAN4VSV0</accession>
<comment type="pathway">
    <text evidence="2">Amino-acid biosynthesis; L-lysine biosynthesis via DAP pathway; (S)-tetrahydrodipicolinate from L-aspartate: step 1/4.</text>
</comment>
<dbReference type="InterPro" id="IPR001341">
    <property type="entry name" value="Asp_kinase"/>
</dbReference>
<keyword evidence="20" id="KW-0915">Sodium</keyword>
<feature type="domain" description="ACT" evidence="28">
    <location>
        <begin position="400"/>
        <end position="478"/>
    </location>
</feature>
<dbReference type="InterPro" id="IPR011147">
    <property type="entry name" value="Bifunc_Aspkin/hSer_DH"/>
</dbReference>
<comment type="pathway">
    <text evidence="5">Amino-acid biosynthesis; L-methionine biosynthesis via de novo pathway; L-homoserine from L-aspartate: step 3/3.</text>
</comment>
<dbReference type="GO" id="GO:0009089">
    <property type="term" value="P:lysine biosynthetic process via diaminopimelate"/>
    <property type="evidence" value="ECO:0007669"/>
    <property type="project" value="UniProtKB-ARBA"/>
</dbReference>
<dbReference type="Proteomes" id="UP001310022">
    <property type="component" value="Unassembled WGS sequence"/>
</dbReference>
<keyword evidence="18" id="KW-0560">Oxidoreductase</keyword>
<comment type="similarity">
    <text evidence="8">In the N-terminal section; belongs to the aspartokinase family.</text>
</comment>
<dbReference type="InterPro" id="IPR054352">
    <property type="entry name" value="ACT_Aspartokinase"/>
</dbReference>
<evidence type="ECO:0000256" key="23">
    <source>
        <dbReference type="ARBA" id="ARBA00023268"/>
    </source>
</evidence>
<proteinExistence type="inferred from homology"/>
<protein>
    <submittedName>
        <fullName evidence="29">Bifunctional aspartate kinase/homoserine dehydrogenase I</fullName>
    </submittedName>
</protein>
<dbReference type="GO" id="GO:0009088">
    <property type="term" value="P:threonine biosynthetic process"/>
    <property type="evidence" value="ECO:0007669"/>
    <property type="project" value="UniProtKB-KW"/>
</dbReference>
<comment type="catalytic activity">
    <reaction evidence="27">
        <text>L-homoserine + NAD(+) = L-aspartate 4-semialdehyde + NADH + H(+)</text>
        <dbReference type="Rhea" id="RHEA:15757"/>
        <dbReference type="ChEBI" id="CHEBI:15378"/>
        <dbReference type="ChEBI" id="CHEBI:57476"/>
        <dbReference type="ChEBI" id="CHEBI:57540"/>
        <dbReference type="ChEBI" id="CHEBI:57945"/>
        <dbReference type="ChEBI" id="CHEBI:537519"/>
        <dbReference type="EC" id="1.1.1.3"/>
    </reaction>
    <physiologicalReaction direction="right-to-left" evidence="27">
        <dbReference type="Rhea" id="RHEA:15759"/>
    </physiologicalReaction>
</comment>
<comment type="function">
    <text evidence="24">Bifunctional aspartate kinase and homoserine dehydrogenase that catalyzes the first and the third steps toward the synthesis of lysine, methionine and threonine from aspartate.</text>
</comment>
<dbReference type="InterPro" id="IPR018042">
    <property type="entry name" value="Aspartate_kinase_CS"/>
</dbReference>
<dbReference type="PANTHER" id="PTHR43070:SF5">
    <property type="entry name" value="HOMOSERINE DEHYDROGENASE"/>
    <property type="match status" value="1"/>
</dbReference>
<evidence type="ECO:0000256" key="27">
    <source>
        <dbReference type="ARBA" id="ARBA00049031"/>
    </source>
</evidence>
<dbReference type="PIRSF" id="PIRSF000727">
    <property type="entry name" value="ThrA"/>
    <property type="match status" value="1"/>
</dbReference>
<evidence type="ECO:0000256" key="26">
    <source>
        <dbReference type="ARBA" id="ARBA00048841"/>
    </source>
</evidence>
<keyword evidence="15 29" id="KW-0418">Kinase</keyword>
<comment type="cofactor">
    <cofactor evidence="1">
        <name>a metal cation</name>
        <dbReference type="ChEBI" id="CHEBI:25213"/>
    </cofactor>
</comment>
<evidence type="ECO:0000256" key="24">
    <source>
        <dbReference type="ARBA" id="ARBA00044938"/>
    </source>
</evidence>
<dbReference type="Pfam" id="PF03447">
    <property type="entry name" value="NAD_binding_3"/>
    <property type="match status" value="1"/>
</dbReference>
<reference evidence="29 30" key="1">
    <citation type="submission" date="2021-12" db="EMBL/GenBank/DDBJ databases">
        <title>Genome sequencing of bacteria with rrn-lacking chromosome and rrn-plasmid.</title>
        <authorList>
            <person name="Anda M."/>
            <person name="Iwasaki W."/>
        </authorList>
    </citation>
    <scope>NUCLEOTIDE SEQUENCE [LARGE SCALE GENOMIC DNA]</scope>
    <source>
        <strain evidence="29 30">NBRC 15940</strain>
    </source>
</reference>
<dbReference type="Gene3D" id="3.30.360.10">
    <property type="entry name" value="Dihydrodipicolinate Reductase, domain 2"/>
    <property type="match status" value="1"/>
</dbReference>
<evidence type="ECO:0000313" key="30">
    <source>
        <dbReference type="Proteomes" id="UP001310022"/>
    </source>
</evidence>
<comment type="subunit">
    <text evidence="9">Homotetramer.</text>
</comment>
<organism evidence="29 30">
    <name type="scientific">Persicobacter diffluens</name>
    <dbReference type="NCBI Taxonomy" id="981"/>
    <lineage>
        <taxon>Bacteria</taxon>
        <taxon>Pseudomonadati</taxon>
        <taxon>Bacteroidota</taxon>
        <taxon>Cytophagia</taxon>
        <taxon>Cytophagales</taxon>
        <taxon>Persicobacteraceae</taxon>
        <taxon>Persicobacter</taxon>
    </lineage>
</organism>
<evidence type="ECO:0000256" key="14">
    <source>
        <dbReference type="ARBA" id="ARBA00022741"/>
    </source>
</evidence>
<dbReference type="InterPro" id="IPR045865">
    <property type="entry name" value="ACT-like_dom_sf"/>
</dbReference>
<evidence type="ECO:0000256" key="7">
    <source>
        <dbReference type="ARBA" id="ARBA00007952"/>
    </source>
</evidence>
<dbReference type="InterPro" id="IPR001048">
    <property type="entry name" value="Asp/Glu/Uridylate_kinase"/>
</dbReference>
<evidence type="ECO:0000256" key="12">
    <source>
        <dbReference type="ARBA" id="ARBA00022697"/>
    </source>
</evidence>
<dbReference type="PROSITE" id="PS51671">
    <property type="entry name" value="ACT"/>
    <property type="match status" value="1"/>
</dbReference>
<dbReference type="SUPFAM" id="SSF55347">
    <property type="entry name" value="Glyceraldehyde-3-phosphate dehydrogenase-like, C-terminal domain"/>
    <property type="match status" value="1"/>
</dbReference>
<evidence type="ECO:0000256" key="11">
    <source>
        <dbReference type="ARBA" id="ARBA00022679"/>
    </source>
</evidence>
<evidence type="ECO:0000256" key="5">
    <source>
        <dbReference type="ARBA" id="ARBA00005062"/>
    </source>
</evidence>
<keyword evidence="12" id="KW-0791">Threonine biosynthesis</keyword>
<evidence type="ECO:0000313" key="29">
    <source>
        <dbReference type="EMBL" id="GJM59489.1"/>
    </source>
</evidence>
<comment type="similarity">
    <text evidence="7">In the C-terminal section; belongs to the homoserine dehydrogenase family.</text>
</comment>
<evidence type="ECO:0000256" key="20">
    <source>
        <dbReference type="ARBA" id="ARBA00023053"/>
    </source>
</evidence>
<dbReference type="GO" id="GO:0046872">
    <property type="term" value="F:metal ion binding"/>
    <property type="evidence" value="ECO:0007669"/>
    <property type="project" value="UniProtKB-KW"/>
</dbReference>
<keyword evidence="17" id="KW-0521">NADP</keyword>
<sequence length="817" mass="89279">MKVLKFGGTSVGSPEGLKQVVGILKDYQQKGEHIAVVNSALSGVTNELVAVGKMACSNDPAYEEVLESIKQRHFEMVETIMTGETRTRVTNNIKVFLKELSDLLYGVYLIKELSKRTSDLVLSFGERMASYLLSEYASQEGVAAEFADARRLIVTDSSFGNARVLFEETNRNIGTHFSKSSHLQIVTGFIASTEDGTTSTLGRGGSDYTAAIVGAALDADLIEIWTDVDGVMTTDPRRVKKTYSLKSLSYAEAMEMSHFGAKVIYPPTLAPAMSKSIPLSIRNTFNPEFEGTLISKASSDWGYDVKGISSIQEVALVNFQGSGIMGVPNVPNRLFNALSEAEINVIFITQASSERSISFAIAPDDGPRTKEVLEQEFNLEMINHKIDAVEIRYDLAVVATIGENMKHQPGVAAKLFGALGRNGINVVAIAQGTSELNISVVVERKDFSKTLNALHDIYFLSTETRLNLFIAGVGLIGSTLLNQIKAQYDNLLKQHLKINIVGIANSKQFLFDLDGIDLDNWKAELLERGRKGNIDDFVTEMVELNLSNSVFVDNTSSQAVVENYQRVLNNSISITTPNKLASSGDFLKLQEIKNTAYRRGVKFFYETSVGAGLPVITTLNDLLNSGDRIQKIEGVLSGTLSYIFNSFKTGTSFSEIVKEAQAAGFTEPDPRDDLNGMDVRRKILILSREAGYQMDISDVQIDGILPESCMEAADVPAFFEELAKHDHHFEGLLKEAEAEGKVLRFIASMEGGKALVALKAVGPEHPFFSLSGSDNIISFTTPRYLERPLVVKGPGAGAEVTAAGVFAEVIRIFNYLS</sequence>
<comment type="pathway">
    <text evidence="3">Amino-acid biosynthesis; L-methionine biosynthesis via de novo pathway; L-homoserine from L-aspartate: step 1/3.</text>
</comment>
<keyword evidence="11" id="KW-0808">Transferase</keyword>
<comment type="catalytic activity">
    <reaction evidence="26">
        <text>L-homoserine + NADP(+) = L-aspartate 4-semialdehyde + NADPH + H(+)</text>
        <dbReference type="Rhea" id="RHEA:15761"/>
        <dbReference type="ChEBI" id="CHEBI:15378"/>
        <dbReference type="ChEBI" id="CHEBI:57476"/>
        <dbReference type="ChEBI" id="CHEBI:57783"/>
        <dbReference type="ChEBI" id="CHEBI:58349"/>
        <dbReference type="ChEBI" id="CHEBI:537519"/>
        <dbReference type="EC" id="1.1.1.3"/>
    </reaction>
    <physiologicalReaction direction="right-to-left" evidence="26">
        <dbReference type="Rhea" id="RHEA:15763"/>
    </physiologicalReaction>
</comment>
<name>A0AAN4VSV0_9BACT</name>
<keyword evidence="13" id="KW-0479">Metal-binding</keyword>
<dbReference type="SUPFAM" id="SSF53633">
    <property type="entry name" value="Carbamate kinase-like"/>
    <property type="match status" value="1"/>
</dbReference>
<evidence type="ECO:0000256" key="2">
    <source>
        <dbReference type="ARBA" id="ARBA00004766"/>
    </source>
</evidence>
<evidence type="ECO:0000256" key="1">
    <source>
        <dbReference type="ARBA" id="ARBA00001920"/>
    </source>
</evidence>
<keyword evidence="16" id="KW-0067">ATP-binding</keyword>
<keyword evidence="30" id="KW-1185">Reference proteome</keyword>
<dbReference type="Pfam" id="PF00742">
    <property type="entry name" value="Homoserine_dh"/>
    <property type="match status" value="1"/>
</dbReference>
<dbReference type="PANTHER" id="PTHR43070">
    <property type="match status" value="1"/>
</dbReference>
<evidence type="ECO:0000256" key="16">
    <source>
        <dbReference type="ARBA" id="ARBA00022840"/>
    </source>
</evidence>
<dbReference type="InterPro" id="IPR036291">
    <property type="entry name" value="NAD(P)-bd_dom_sf"/>
</dbReference>
<evidence type="ECO:0000256" key="13">
    <source>
        <dbReference type="ARBA" id="ARBA00022723"/>
    </source>
</evidence>
<keyword evidence="14" id="KW-0547">Nucleotide-binding</keyword>
<dbReference type="CDD" id="cd04921">
    <property type="entry name" value="ACT_AKi-HSDH-ThrA-like_1"/>
    <property type="match status" value="1"/>
</dbReference>
<dbReference type="GO" id="GO:0004412">
    <property type="term" value="F:homoserine dehydrogenase activity"/>
    <property type="evidence" value="ECO:0007669"/>
    <property type="project" value="UniProtKB-EC"/>
</dbReference>
<dbReference type="FunFam" id="3.30.360.10:FF:000006">
    <property type="entry name" value="Bifunctional aspartokinase/homoserine dehydrogenase"/>
    <property type="match status" value="1"/>
</dbReference>
<evidence type="ECO:0000256" key="17">
    <source>
        <dbReference type="ARBA" id="ARBA00022857"/>
    </source>
</evidence>
<dbReference type="CDD" id="cd04243">
    <property type="entry name" value="AAK_AK-HSDH-like"/>
    <property type="match status" value="1"/>
</dbReference>
<evidence type="ECO:0000256" key="22">
    <source>
        <dbReference type="ARBA" id="ARBA00023167"/>
    </source>
</evidence>
<dbReference type="InterPro" id="IPR019811">
    <property type="entry name" value="HDH_CS"/>
</dbReference>
<dbReference type="Gene3D" id="3.30.2130.10">
    <property type="entry name" value="VC0802-like"/>
    <property type="match status" value="1"/>
</dbReference>
<dbReference type="InterPro" id="IPR001342">
    <property type="entry name" value="HDH_cat"/>
</dbReference>
<dbReference type="InterPro" id="IPR036393">
    <property type="entry name" value="AceGlu_kinase-like_sf"/>
</dbReference>
<evidence type="ECO:0000256" key="19">
    <source>
        <dbReference type="ARBA" id="ARBA00023027"/>
    </source>
</evidence>
<dbReference type="InterPro" id="IPR002912">
    <property type="entry name" value="ACT_dom"/>
</dbReference>
<comment type="pathway">
    <text evidence="4">Amino-acid biosynthesis; L-threonine biosynthesis; L-threonine from L-aspartate: step 3/5.</text>
</comment>
<dbReference type="GO" id="GO:0005524">
    <property type="term" value="F:ATP binding"/>
    <property type="evidence" value="ECO:0007669"/>
    <property type="project" value="UniProtKB-KW"/>
</dbReference>
<dbReference type="GO" id="GO:0004072">
    <property type="term" value="F:aspartate kinase activity"/>
    <property type="evidence" value="ECO:0007669"/>
    <property type="project" value="UniProtKB-EC"/>
</dbReference>
<dbReference type="InterPro" id="IPR049638">
    <property type="entry name" value="AK-HD"/>
</dbReference>
<evidence type="ECO:0000259" key="28">
    <source>
        <dbReference type="PROSITE" id="PS51671"/>
    </source>
</evidence>
<evidence type="ECO:0000256" key="25">
    <source>
        <dbReference type="ARBA" id="ARBA00048561"/>
    </source>
</evidence>
<dbReference type="NCBIfam" id="TIGR00657">
    <property type="entry name" value="asp_kinases"/>
    <property type="match status" value="1"/>
</dbReference>
<evidence type="ECO:0000256" key="6">
    <source>
        <dbReference type="ARBA" id="ARBA00005139"/>
    </source>
</evidence>
<dbReference type="FunFam" id="3.30.2130.10:FF:000001">
    <property type="entry name" value="Bifunctional aspartokinase/homoserine dehydrogenase"/>
    <property type="match status" value="1"/>
</dbReference>
<keyword evidence="21" id="KW-0457">Lysine biosynthesis</keyword>
<evidence type="ECO:0000256" key="18">
    <source>
        <dbReference type="ARBA" id="ARBA00023002"/>
    </source>
</evidence>
<dbReference type="Gene3D" id="3.40.1160.10">
    <property type="entry name" value="Acetylglutamate kinase-like"/>
    <property type="match status" value="1"/>
</dbReference>
<evidence type="ECO:0000256" key="10">
    <source>
        <dbReference type="ARBA" id="ARBA00022605"/>
    </source>
</evidence>
<dbReference type="PROSITE" id="PS01042">
    <property type="entry name" value="HOMOSER_DHGENASE"/>
    <property type="match status" value="1"/>
</dbReference>
<keyword evidence="23" id="KW-0511">Multifunctional enzyme</keyword>
<dbReference type="Gene3D" id="3.40.50.720">
    <property type="entry name" value="NAD(P)-binding Rossmann-like Domain"/>
    <property type="match status" value="1"/>
</dbReference>
<evidence type="ECO:0000256" key="15">
    <source>
        <dbReference type="ARBA" id="ARBA00022777"/>
    </source>
</evidence>
<dbReference type="AlphaFoldDB" id="A0AAN4VSV0"/>
<dbReference type="SUPFAM" id="SSF51735">
    <property type="entry name" value="NAD(P)-binding Rossmann-fold domains"/>
    <property type="match status" value="1"/>
</dbReference>
<evidence type="ECO:0000256" key="4">
    <source>
        <dbReference type="ARBA" id="ARBA00005056"/>
    </source>
</evidence>
<dbReference type="SUPFAM" id="SSF55021">
    <property type="entry name" value="ACT-like"/>
    <property type="match status" value="2"/>
</dbReference>
<dbReference type="Pfam" id="PF00696">
    <property type="entry name" value="AA_kinase"/>
    <property type="match status" value="1"/>
</dbReference>
<dbReference type="NCBIfam" id="NF006959">
    <property type="entry name" value="PRK09436.1"/>
    <property type="match status" value="1"/>
</dbReference>
<dbReference type="GO" id="GO:0009086">
    <property type="term" value="P:methionine biosynthetic process"/>
    <property type="evidence" value="ECO:0007669"/>
    <property type="project" value="UniProtKB-KW"/>
</dbReference>
<gene>
    <name evidence="29" type="ORF">PEDI_00410</name>
</gene>